<dbReference type="Proteomes" id="UP000095286">
    <property type="component" value="Unplaced"/>
</dbReference>
<accession>A0AC35UDR0</accession>
<evidence type="ECO:0000313" key="1">
    <source>
        <dbReference type="Proteomes" id="UP000095286"/>
    </source>
</evidence>
<protein>
    <submittedName>
        <fullName evidence="2">GLOBIN domain-containing protein</fullName>
    </submittedName>
</protein>
<evidence type="ECO:0000313" key="2">
    <source>
        <dbReference type="WBParaSite" id="RSKR_0000975500.1"/>
    </source>
</evidence>
<name>A0AC35UDR0_9BILA</name>
<reference evidence="2" key="1">
    <citation type="submission" date="2016-11" db="UniProtKB">
        <authorList>
            <consortium name="WormBaseParasite"/>
        </authorList>
    </citation>
    <scope>IDENTIFICATION</scope>
    <source>
        <strain evidence="2">KR3021</strain>
    </source>
</reference>
<dbReference type="WBParaSite" id="RSKR_0000975500.1">
    <property type="protein sequence ID" value="RSKR_0000975500.1"/>
    <property type="gene ID" value="RSKR_0000975500"/>
</dbReference>
<sequence>MDVQTVGELTRRTLLKFKLEDPESAAQNGKDFYTFLFTAAPDLRNFFKGAQTYTSDQIQGSERFAKQGFRLLLSQSVLSKIISDEALFTSYIRELILRHKMFKIPNDIWPAFYPLYIAFLESKMSLTADEKKAWTILGEKFVAETVKVLNSDYY</sequence>
<organism evidence="1 2">
    <name type="scientific">Rhabditophanes sp. KR3021</name>
    <dbReference type="NCBI Taxonomy" id="114890"/>
    <lineage>
        <taxon>Eukaryota</taxon>
        <taxon>Metazoa</taxon>
        <taxon>Ecdysozoa</taxon>
        <taxon>Nematoda</taxon>
        <taxon>Chromadorea</taxon>
        <taxon>Rhabditida</taxon>
        <taxon>Tylenchina</taxon>
        <taxon>Panagrolaimomorpha</taxon>
        <taxon>Strongyloidoidea</taxon>
        <taxon>Alloionematidae</taxon>
        <taxon>Rhabditophanes</taxon>
    </lineage>
</organism>
<proteinExistence type="predicted"/>